<dbReference type="NCBIfam" id="TIGR00785">
    <property type="entry name" value="dass"/>
    <property type="match status" value="1"/>
</dbReference>
<gene>
    <name evidence="6" type="primary">sdcS_2</name>
    <name evidence="6" type="ORF">ENSA7_22840</name>
</gene>
<sequence length="518" mass="53915">MTEGADARAPAIRTSDAEARFDRTRARVGLVLAPLALIVLLSVPMPGSSPAAQRVLAIAGMTVVLWISEAIPLAVSALLAPALAVMMDVAPAQQVFAPFAHPLIFMFIGGFILAEALSVHGFDRRAALWLLTRKFVRGSPARSMVVVAVTAFGFSMWINNTATTAMMIPIAVGLCTSIRKLCPADPEVLAKQRRFEEGMLISLASAASIGGLCTPIGTAPNMIAVAELEHFAGVRIDFLQWMSFAVPVSVASLIVMLILARRRWPPALDYVEGLTDSVARELAALGPMSRAERRAVCVFGVALIGWLTPSLLRLALGEAALATAWAQRALPEGVVAMIAASLLFVVPSDPRARGDAPALMTWASATKIDWGTVFLLGGGLALGGLATDTGLAGSIGTAVDAGLGQNAAPFLVLLVITAVVITLTELVSNTATVSMLLPIIIPLGAQAGGDPVPLVLTATFAASFAFMLPVATPPNAIAYGTGLVRLPSMVSFGARLNLLGLVLLVAAGAWLLPAIRML</sequence>
<evidence type="ECO:0000313" key="7">
    <source>
        <dbReference type="Proteomes" id="UP000238823"/>
    </source>
</evidence>
<feature type="transmembrane region" description="Helical" evidence="5">
    <location>
        <begin position="55"/>
        <end position="79"/>
    </location>
</feature>
<feature type="transmembrane region" description="Helical" evidence="5">
    <location>
        <begin position="140"/>
        <end position="158"/>
    </location>
</feature>
<keyword evidence="3 5" id="KW-1133">Transmembrane helix</keyword>
<dbReference type="Pfam" id="PF00939">
    <property type="entry name" value="Na_sulph_symp"/>
    <property type="match status" value="1"/>
</dbReference>
<evidence type="ECO:0000256" key="1">
    <source>
        <dbReference type="ARBA" id="ARBA00004141"/>
    </source>
</evidence>
<dbReference type="RefSeq" id="WP_106089310.1">
    <property type="nucleotide sequence ID" value="NZ_PVNL01000046.1"/>
</dbReference>
<comment type="subcellular location">
    <subcellularLocation>
        <location evidence="1">Membrane</location>
        <topology evidence="1">Multi-pass membrane protein</topology>
    </subcellularLocation>
</comment>
<feature type="transmembrane region" description="Helical" evidence="5">
    <location>
        <begin position="238"/>
        <end position="260"/>
    </location>
</feature>
<evidence type="ECO:0000256" key="4">
    <source>
        <dbReference type="ARBA" id="ARBA00023136"/>
    </source>
</evidence>
<reference evidence="6 7" key="1">
    <citation type="submission" date="2018-03" db="EMBL/GenBank/DDBJ databases">
        <title>Draft Genome Sequences of the Obligatory Marine Myxobacteria Enhygromyxa salina SWB007.</title>
        <authorList>
            <person name="Poehlein A."/>
            <person name="Moghaddam J.A."/>
            <person name="Harms H."/>
            <person name="Alanjari M."/>
            <person name="Koenig G.M."/>
            <person name="Daniel R."/>
            <person name="Schaeberle T.F."/>
        </authorList>
    </citation>
    <scope>NUCLEOTIDE SEQUENCE [LARGE SCALE GENOMIC DNA]</scope>
    <source>
        <strain evidence="6 7">SWB007</strain>
    </source>
</reference>
<dbReference type="GO" id="GO:0008514">
    <property type="term" value="F:organic anion transmembrane transporter activity"/>
    <property type="evidence" value="ECO:0007669"/>
    <property type="project" value="UniProtKB-ARBA"/>
</dbReference>
<dbReference type="AlphaFoldDB" id="A0A2S9YSF3"/>
<evidence type="ECO:0000256" key="5">
    <source>
        <dbReference type="SAM" id="Phobius"/>
    </source>
</evidence>
<feature type="transmembrane region" description="Helical" evidence="5">
    <location>
        <begin position="407"/>
        <end position="440"/>
    </location>
</feature>
<feature type="transmembrane region" description="Helical" evidence="5">
    <location>
        <begin position="368"/>
        <end position="387"/>
    </location>
</feature>
<feature type="transmembrane region" description="Helical" evidence="5">
    <location>
        <begin position="328"/>
        <end position="347"/>
    </location>
</feature>
<proteinExistence type="predicted"/>
<dbReference type="OrthoDB" id="9766267at2"/>
<feature type="transmembrane region" description="Helical" evidence="5">
    <location>
        <begin position="295"/>
        <end position="316"/>
    </location>
</feature>
<feature type="transmembrane region" description="Helical" evidence="5">
    <location>
        <begin position="203"/>
        <end position="226"/>
    </location>
</feature>
<keyword evidence="2 5" id="KW-0812">Transmembrane</keyword>
<keyword evidence="4 5" id="KW-0472">Membrane</keyword>
<accession>A0A2S9YSF3</accession>
<evidence type="ECO:0000313" key="6">
    <source>
        <dbReference type="EMBL" id="PRQ08000.1"/>
    </source>
</evidence>
<protein>
    <submittedName>
        <fullName evidence="6">Sodium-dependent dicarboxylate transporter SdcS</fullName>
    </submittedName>
</protein>
<evidence type="ECO:0000256" key="3">
    <source>
        <dbReference type="ARBA" id="ARBA00022989"/>
    </source>
</evidence>
<dbReference type="InterPro" id="IPR001898">
    <property type="entry name" value="SLC13A/DASS"/>
</dbReference>
<feature type="transmembrane region" description="Helical" evidence="5">
    <location>
        <begin position="99"/>
        <end position="119"/>
    </location>
</feature>
<dbReference type="PANTHER" id="PTHR10283:SF82">
    <property type="entry name" value="SOLUTE CARRIER FAMILY 13 MEMBER 2"/>
    <property type="match status" value="1"/>
</dbReference>
<name>A0A2S9YSF3_9BACT</name>
<dbReference type="GO" id="GO:0005886">
    <property type="term" value="C:plasma membrane"/>
    <property type="evidence" value="ECO:0007669"/>
    <property type="project" value="TreeGrafter"/>
</dbReference>
<comment type="caution">
    <text evidence="6">The sequence shown here is derived from an EMBL/GenBank/DDBJ whole genome shotgun (WGS) entry which is preliminary data.</text>
</comment>
<dbReference type="EMBL" id="PVNL01000046">
    <property type="protein sequence ID" value="PRQ08000.1"/>
    <property type="molecule type" value="Genomic_DNA"/>
</dbReference>
<evidence type="ECO:0000256" key="2">
    <source>
        <dbReference type="ARBA" id="ARBA00022692"/>
    </source>
</evidence>
<feature type="transmembrane region" description="Helical" evidence="5">
    <location>
        <begin position="26"/>
        <end position="43"/>
    </location>
</feature>
<feature type="transmembrane region" description="Helical" evidence="5">
    <location>
        <begin position="492"/>
        <end position="512"/>
    </location>
</feature>
<dbReference type="GO" id="GO:1905039">
    <property type="term" value="P:carboxylic acid transmembrane transport"/>
    <property type="evidence" value="ECO:0007669"/>
    <property type="project" value="UniProtKB-ARBA"/>
</dbReference>
<feature type="transmembrane region" description="Helical" evidence="5">
    <location>
        <begin position="452"/>
        <end position="472"/>
    </location>
</feature>
<dbReference type="Proteomes" id="UP000238823">
    <property type="component" value="Unassembled WGS sequence"/>
</dbReference>
<organism evidence="6 7">
    <name type="scientific">Enhygromyxa salina</name>
    <dbReference type="NCBI Taxonomy" id="215803"/>
    <lineage>
        <taxon>Bacteria</taxon>
        <taxon>Pseudomonadati</taxon>
        <taxon>Myxococcota</taxon>
        <taxon>Polyangia</taxon>
        <taxon>Nannocystales</taxon>
        <taxon>Nannocystaceae</taxon>
        <taxon>Enhygromyxa</taxon>
    </lineage>
</organism>
<dbReference type="PANTHER" id="PTHR10283">
    <property type="entry name" value="SOLUTE CARRIER FAMILY 13 MEMBER"/>
    <property type="match status" value="1"/>
</dbReference>